<gene>
    <name evidence="3" type="ORF">CBW21_20385</name>
</gene>
<dbReference type="Proteomes" id="UP000196342">
    <property type="component" value="Unassembled WGS sequence"/>
</dbReference>
<comment type="caution">
    <text evidence="3">The sequence shown here is derived from an EMBL/GenBank/DDBJ whole genome shotgun (WGS) entry which is preliminary data.</text>
</comment>
<proteinExistence type="predicted"/>
<keyword evidence="4" id="KW-1185">Reference proteome</keyword>
<name>A0A202B3V7_CHRVL</name>
<evidence type="ECO:0000256" key="1">
    <source>
        <dbReference type="ARBA" id="ARBA00022729"/>
    </source>
</evidence>
<dbReference type="InterPro" id="IPR001638">
    <property type="entry name" value="Solute-binding_3/MltF_N"/>
</dbReference>
<dbReference type="Pfam" id="PF00497">
    <property type="entry name" value="SBP_bac_3"/>
    <property type="match status" value="1"/>
</dbReference>
<dbReference type="EMBL" id="NHOO01000023">
    <property type="protein sequence ID" value="OVE46020.1"/>
    <property type="molecule type" value="Genomic_DNA"/>
</dbReference>
<evidence type="ECO:0000313" key="4">
    <source>
        <dbReference type="Proteomes" id="UP000196342"/>
    </source>
</evidence>
<evidence type="ECO:0000259" key="2">
    <source>
        <dbReference type="SMART" id="SM00062"/>
    </source>
</evidence>
<dbReference type="PANTHER" id="PTHR35936:SF25">
    <property type="entry name" value="ABC TRANSPORTER SUBSTRATE-BINDING PROTEIN"/>
    <property type="match status" value="1"/>
</dbReference>
<accession>A0A202B3V7</accession>
<dbReference type="SUPFAM" id="SSF53850">
    <property type="entry name" value="Periplasmic binding protein-like II"/>
    <property type="match status" value="1"/>
</dbReference>
<dbReference type="PANTHER" id="PTHR35936">
    <property type="entry name" value="MEMBRANE-BOUND LYTIC MUREIN TRANSGLYCOSYLASE F"/>
    <property type="match status" value="1"/>
</dbReference>
<evidence type="ECO:0000313" key="3">
    <source>
        <dbReference type="EMBL" id="OVE46020.1"/>
    </source>
</evidence>
<dbReference type="SMART" id="SM00062">
    <property type="entry name" value="PBPb"/>
    <property type="match status" value="1"/>
</dbReference>
<dbReference type="Gene3D" id="3.40.190.10">
    <property type="entry name" value="Periplasmic binding protein-like II"/>
    <property type="match status" value="2"/>
</dbReference>
<keyword evidence="1" id="KW-0732">Signal</keyword>
<protein>
    <recommendedName>
        <fullName evidence="2">Solute-binding protein family 3/N-terminal domain-containing protein</fullName>
    </recommendedName>
</protein>
<sequence>MPGTYPCRGHRPRGCHGYVHRGLSLYSSQQGPPCRVAVMEDTMARWQHACIFVLSAFLGAAAADAAETLMLAASEYPPYMSSQMADGGVAVAIVREAFRRAGYSAKAVYLPWARAVNQARDGRLDGIVGLWTTPERTRAFLFSQAFLDNHIGFFKRREDGIRYQTLADLKPYAIGIVRGYANSDAFDAARLHTDETLSDASNLSKLAAHHIDLALIDRGVANYLLGGSLAALAPKLEWLSPAVVDYPMHLGIARRQPQAAKRIQDFNRGLDAMRQDGTLDKMLKQAKI</sequence>
<organism evidence="3 4">
    <name type="scientific">Chromobacterium violaceum</name>
    <dbReference type="NCBI Taxonomy" id="536"/>
    <lineage>
        <taxon>Bacteria</taxon>
        <taxon>Pseudomonadati</taxon>
        <taxon>Pseudomonadota</taxon>
        <taxon>Betaproteobacteria</taxon>
        <taxon>Neisseriales</taxon>
        <taxon>Chromobacteriaceae</taxon>
        <taxon>Chromobacterium</taxon>
    </lineage>
</organism>
<dbReference type="AlphaFoldDB" id="A0A202B3V7"/>
<reference evidence="3 4" key="1">
    <citation type="submission" date="2017-05" db="EMBL/GenBank/DDBJ databases">
        <title>Chromobacterium violaceum GHPS1 isolated from Hydrocarbon polluted soil in French Guiana display an awesome secondary metabolite arsenal and a battery of drug and heavy-metal-resistance and detoxification of xenobiotics proteins.</title>
        <authorList>
            <person name="Belbahri L."/>
        </authorList>
    </citation>
    <scope>NUCLEOTIDE SEQUENCE [LARGE SCALE GENOMIC DNA]</scope>
    <source>
        <strain evidence="3 4">GHPS1</strain>
    </source>
</reference>
<feature type="domain" description="Solute-binding protein family 3/N-terminal" evidence="2">
    <location>
        <begin position="68"/>
        <end position="286"/>
    </location>
</feature>